<proteinExistence type="inferred from homology"/>
<dbReference type="GO" id="GO:0045505">
    <property type="term" value="F:dynein intermediate chain binding"/>
    <property type="evidence" value="ECO:0007669"/>
    <property type="project" value="InterPro"/>
</dbReference>
<keyword evidence="4" id="KW-1185">Reference proteome</keyword>
<dbReference type="InterPro" id="IPR026983">
    <property type="entry name" value="DHC"/>
</dbReference>
<comment type="similarity">
    <text evidence="1">Belongs to the dynein heavy chain family.</text>
</comment>
<dbReference type="OrthoDB" id="447173at2759"/>
<dbReference type="GO" id="GO:0005858">
    <property type="term" value="C:axonemal dynein complex"/>
    <property type="evidence" value="ECO:0007669"/>
    <property type="project" value="TreeGrafter"/>
</dbReference>
<dbReference type="STRING" id="44941.A0A397VG25"/>
<name>A0A397VG25_9GLOM</name>
<dbReference type="PANTHER" id="PTHR46532">
    <property type="entry name" value="MALE FERTILITY FACTOR KL5"/>
    <property type="match status" value="1"/>
</dbReference>
<dbReference type="PANTHER" id="PTHR46532:SF4">
    <property type="entry name" value="AAA+ ATPASE DOMAIN-CONTAINING PROTEIN"/>
    <property type="match status" value="1"/>
</dbReference>
<evidence type="ECO:0000313" key="3">
    <source>
        <dbReference type="EMBL" id="RIB21414.1"/>
    </source>
</evidence>
<organism evidence="3 4">
    <name type="scientific">Gigaspora rosea</name>
    <dbReference type="NCBI Taxonomy" id="44941"/>
    <lineage>
        <taxon>Eukaryota</taxon>
        <taxon>Fungi</taxon>
        <taxon>Fungi incertae sedis</taxon>
        <taxon>Mucoromycota</taxon>
        <taxon>Glomeromycotina</taxon>
        <taxon>Glomeromycetes</taxon>
        <taxon>Diversisporales</taxon>
        <taxon>Gigasporaceae</taxon>
        <taxon>Gigaspora</taxon>
    </lineage>
</organism>
<sequence length="389" mass="45786">MPELNAKLKEVSLWDLEPNYIYNRLGDDLNKWKQILSEIKKSRATFDNSDVERSFGFIVVNYEQAQSKVNAKYDQWQRDVLAKFGIKLGDSMREFHSGASNSRKELENKSMESNNTSEAVALITFVQDLKRKVNKWNQDVEIFREGQKTLERQRYQFPSDWLYIEQIEGEWSAFNEILDKKNNQIQDQIDGLKLKIVAEDKNVEEKIKKIHADRDTNKPIQGDIKPDIATNTLQIYEGKITRLKEEYDMVCRAKKALGMAFTNEDRLENVLEELKDLKSVWSSFSSVWKSINELKETLWSSVVLQKVRQQLDNLLNEIKKMPGRMHSYKPFEYVQETVKTYLILNTILSELKSEALKDRHWRQLFKALKLDGRFLLTEMTVGHIWDFDP</sequence>
<protein>
    <submittedName>
        <fullName evidence="3">Dynein heavy chain, N-terminal region 2-domain-containing protein</fullName>
    </submittedName>
</protein>
<evidence type="ECO:0000259" key="2">
    <source>
        <dbReference type="Pfam" id="PF08393"/>
    </source>
</evidence>
<dbReference type="GO" id="GO:0007018">
    <property type="term" value="P:microtubule-based movement"/>
    <property type="evidence" value="ECO:0007669"/>
    <property type="project" value="InterPro"/>
</dbReference>
<comment type="caution">
    <text evidence="3">The sequence shown here is derived from an EMBL/GenBank/DDBJ whole genome shotgun (WGS) entry which is preliminary data.</text>
</comment>
<dbReference type="Proteomes" id="UP000266673">
    <property type="component" value="Unassembled WGS sequence"/>
</dbReference>
<dbReference type="InterPro" id="IPR013602">
    <property type="entry name" value="Dynein_heavy_linker"/>
</dbReference>
<gene>
    <name evidence="3" type="ORF">C2G38_2243958</name>
</gene>
<dbReference type="EMBL" id="QKWP01000362">
    <property type="protein sequence ID" value="RIB21414.1"/>
    <property type="molecule type" value="Genomic_DNA"/>
</dbReference>
<evidence type="ECO:0000256" key="1">
    <source>
        <dbReference type="ARBA" id="ARBA00008887"/>
    </source>
</evidence>
<accession>A0A397VG25</accession>
<feature type="domain" description="Dynein heavy chain linker" evidence="2">
    <location>
        <begin position="267"/>
        <end position="388"/>
    </location>
</feature>
<dbReference type="AlphaFoldDB" id="A0A397VG25"/>
<dbReference type="Pfam" id="PF08393">
    <property type="entry name" value="DHC_N2"/>
    <property type="match status" value="1"/>
</dbReference>
<dbReference type="Gene3D" id="1.10.287.2620">
    <property type="match status" value="1"/>
</dbReference>
<reference evidence="3 4" key="1">
    <citation type="submission" date="2018-06" db="EMBL/GenBank/DDBJ databases">
        <title>Comparative genomics reveals the genomic features of Rhizophagus irregularis, R. cerebriforme, R. diaphanum and Gigaspora rosea, and their symbiotic lifestyle signature.</title>
        <authorList>
            <person name="Morin E."/>
            <person name="San Clemente H."/>
            <person name="Chen E.C.H."/>
            <person name="De La Providencia I."/>
            <person name="Hainaut M."/>
            <person name="Kuo A."/>
            <person name="Kohler A."/>
            <person name="Murat C."/>
            <person name="Tang N."/>
            <person name="Roy S."/>
            <person name="Loubradou J."/>
            <person name="Henrissat B."/>
            <person name="Grigoriev I.V."/>
            <person name="Corradi N."/>
            <person name="Roux C."/>
            <person name="Martin F.M."/>
        </authorList>
    </citation>
    <scope>NUCLEOTIDE SEQUENCE [LARGE SCALE GENOMIC DNA]</scope>
    <source>
        <strain evidence="3 4">DAOM 194757</strain>
    </source>
</reference>
<evidence type="ECO:0000313" key="4">
    <source>
        <dbReference type="Proteomes" id="UP000266673"/>
    </source>
</evidence>
<dbReference type="GO" id="GO:0051959">
    <property type="term" value="F:dynein light intermediate chain binding"/>
    <property type="evidence" value="ECO:0007669"/>
    <property type="project" value="InterPro"/>
</dbReference>